<reference evidence="6" key="1">
    <citation type="submission" date="2017-05" db="EMBL/GenBank/DDBJ databases">
        <title>The Genome Sequence of Enterococcus sp. 9E7_DIV0242.</title>
        <authorList>
            <consortium name="The Broad Institute Genomics Platform"/>
            <consortium name="The Broad Institute Genomic Center for Infectious Diseases"/>
            <person name="Earl A."/>
            <person name="Manson A."/>
            <person name="Schwartman J."/>
            <person name="Gilmore M."/>
            <person name="Abouelleil A."/>
            <person name="Cao P."/>
            <person name="Chapman S."/>
            <person name="Cusick C."/>
            <person name="Shea T."/>
            <person name="Young S."/>
            <person name="Neafsey D."/>
            <person name="Nusbaum C."/>
            <person name="Birren B."/>
        </authorList>
    </citation>
    <scope>NUCLEOTIDE SEQUENCE [LARGE SCALE GENOMIC DNA]</scope>
    <source>
        <strain evidence="6">9E7_DIV0242</strain>
    </source>
</reference>
<dbReference type="SUPFAM" id="SSF46785">
    <property type="entry name" value="Winged helix' DNA-binding domain"/>
    <property type="match status" value="2"/>
</dbReference>
<dbReference type="InterPro" id="IPR036390">
    <property type="entry name" value="WH_DNA-bd_sf"/>
</dbReference>
<keyword evidence="3" id="KW-0238">DNA-binding</keyword>
<dbReference type="PANTHER" id="PTHR30419">
    <property type="entry name" value="HTH-TYPE TRANSCRIPTIONAL REGULATOR YBHD"/>
    <property type="match status" value="1"/>
</dbReference>
<evidence type="ECO:0000256" key="1">
    <source>
        <dbReference type="ARBA" id="ARBA00009437"/>
    </source>
</evidence>
<dbReference type="PRINTS" id="PR00039">
    <property type="entry name" value="HTHLYSR"/>
</dbReference>
<dbReference type="Gene3D" id="3.40.190.290">
    <property type="match status" value="1"/>
</dbReference>
<dbReference type="GO" id="GO:0005829">
    <property type="term" value="C:cytosol"/>
    <property type="evidence" value="ECO:0007669"/>
    <property type="project" value="TreeGrafter"/>
</dbReference>
<dbReference type="InterPro" id="IPR000847">
    <property type="entry name" value="LysR_HTH_N"/>
</dbReference>
<dbReference type="Pfam" id="PF00126">
    <property type="entry name" value="HTH_1"/>
    <property type="match status" value="2"/>
</dbReference>
<sequence length="317" mass="35308">MELRVLNYFLTVAREKTISKAAEALHLSQPTLSKQLKAVSYTHLDVYKRQAEALHLSQPTLSKQLKELEEELGVTLFTRGNRAITLTEEGIYLANKGKEILSLIDATTANLMSEDVISGEIAIGGGETQSFEFVALLLQELREKHPDINLRLYSGNADDVLEKIDKGLLDFGLIIDPVEKQKYEYLRLPLSDHWGILVNKQHPLAQKETVTPKDIRNTPLLVSNQSMVDNQLSEWLGGNLDHLTVIGTYNLLYNASVLVKQNVASALCIDGIVATENTNLSFIPFSPPLTASINIIWKKNQIFSNAAKAFLQLLQAD</sequence>
<gene>
    <name evidence="6" type="ORF">A5888_000676</name>
</gene>
<dbReference type="AlphaFoldDB" id="A0A242KCI3"/>
<dbReference type="GO" id="GO:0003700">
    <property type="term" value="F:DNA-binding transcription factor activity"/>
    <property type="evidence" value="ECO:0007669"/>
    <property type="project" value="InterPro"/>
</dbReference>
<keyword evidence="4" id="KW-0804">Transcription</keyword>
<dbReference type="CDD" id="cd05466">
    <property type="entry name" value="PBP2_LTTR_substrate"/>
    <property type="match status" value="1"/>
</dbReference>
<proteinExistence type="inferred from homology"/>
<comment type="similarity">
    <text evidence="1">Belongs to the LysR transcriptional regulatory family.</text>
</comment>
<comment type="caution">
    <text evidence="6">The sequence shown here is derived from an EMBL/GenBank/DDBJ whole genome shotgun (WGS) entry which is preliminary data.</text>
</comment>
<dbReference type="InterPro" id="IPR005119">
    <property type="entry name" value="LysR_subst-bd"/>
</dbReference>
<protein>
    <recommendedName>
        <fullName evidence="5">HTH lysR-type domain-containing protein</fullName>
    </recommendedName>
</protein>
<evidence type="ECO:0000256" key="4">
    <source>
        <dbReference type="ARBA" id="ARBA00023163"/>
    </source>
</evidence>
<evidence type="ECO:0000259" key="5">
    <source>
        <dbReference type="PROSITE" id="PS50931"/>
    </source>
</evidence>
<dbReference type="PROSITE" id="PS50931">
    <property type="entry name" value="HTH_LYSR"/>
    <property type="match status" value="1"/>
</dbReference>
<evidence type="ECO:0000313" key="6">
    <source>
        <dbReference type="EMBL" id="OTP18862.1"/>
    </source>
</evidence>
<name>A0A242KCI3_9ENTE</name>
<dbReference type="InterPro" id="IPR050950">
    <property type="entry name" value="HTH-type_LysR_regulators"/>
</dbReference>
<feature type="domain" description="HTH lysR-type" evidence="5">
    <location>
        <begin position="1"/>
        <end position="87"/>
    </location>
</feature>
<dbReference type="InterPro" id="IPR036388">
    <property type="entry name" value="WH-like_DNA-bd_sf"/>
</dbReference>
<dbReference type="SUPFAM" id="SSF53850">
    <property type="entry name" value="Periplasmic binding protein-like II"/>
    <property type="match status" value="1"/>
</dbReference>
<evidence type="ECO:0000256" key="2">
    <source>
        <dbReference type="ARBA" id="ARBA00023015"/>
    </source>
</evidence>
<organism evidence="6">
    <name type="scientific">Candidatus Enterococcus clewellii</name>
    <dbReference type="NCBI Taxonomy" id="1834193"/>
    <lineage>
        <taxon>Bacteria</taxon>
        <taxon>Bacillati</taxon>
        <taxon>Bacillota</taxon>
        <taxon>Bacilli</taxon>
        <taxon>Lactobacillales</taxon>
        <taxon>Enterococcaceae</taxon>
        <taxon>Enterococcus</taxon>
    </lineage>
</organism>
<dbReference type="Pfam" id="PF03466">
    <property type="entry name" value="LysR_substrate"/>
    <property type="match status" value="1"/>
</dbReference>
<evidence type="ECO:0000256" key="3">
    <source>
        <dbReference type="ARBA" id="ARBA00023125"/>
    </source>
</evidence>
<dbReference type="GO" id="GO:0003677">
    <property type="term" value="F:DNA binding"/>
    <property type="evidence" value="ECO:0007669"/>
    <property type="project" value="UniProtKB-KW"/>
</dbReference>
<dbReference type="Gene3D" id="1.10.10.10">
    <property type="entry name" value="Winged helix-like DNA-binding domain superfamily/Winged helix DNA-binding domain"/>
    <property type="match status" value="2"/>
</dbReference>
<dbReference type="EMBL" id="NGMM01000001">
    <property type="protein sequence ID" value="OTP18862.1"/>
    <property type="molecule type" value="Genomic_DNA"/>
</dbReference>
<dbReference type="PANTHER" id="PTHR30419:SF8">
    <property type="entry name" value="NITROGEN ASSIMILATION TRANSCRIPTIONAL ACTIVATOR-RELATED"/>
    <property type="match status" value="1"/>
</dbReference>
<dbReference type="OrthoDB" id="9803735at2"/>
<keyword evidence="2" id="KW-0805">Transcription regulation</keyword>
<accession>A0A242KCI3</accession>